<dbReference type="SUPFAM" id="SSF54197">
    <property type="entry name" value="HIT-like"/>
    <property type="match status" value="1"/>
</dbReference>
<comment type="caution">
    <text evidence="4">The sequence shown here is derived from an EMBL/GenBank/DDBJ whole genome shotgun (WGS) entry which is preliminary data.</text>
</comment>
<dbReference type="InterPro" id="IPR019200">
    <property type="entry name" value="ATP_adenylylTrfase_C"/>
</dbReference>
<dbReference type="Proteomes" id="UP000308430">
    <property type="component" value="Unassembled WGS sequence"/>
</dbReference>
<reference evidence="4 5" key="1">
    <citation type="submission" date="2019-04" db="EMBL/GenBank/DDBJ databases">
        <title>Azoarcus nasutitermitis sp. nov. isolated from termite nest.</title>
        <authorList>
            <person name="Lin S.-Y."/>
            <person name="Hameed A."/>
            <person name="Hsu Y.-H."/>
            <person name="Young C.-C."/>
        </authorList>
    </citation>
    <scope>NUCLEOTIDE SEQUENCE [LARGE SCALE GENOMIC DNA]</scope>
    <source>
        <strain evidence="4 5">CC-YHH838</strain>
    </source>
</reference>
<evidence type="ECO:0000313" key="5">
    <source>
        <dbReference type="Proteomes" id="UP000308430"/>
    </source>
</evidence>
<dbReference type="Pfam" id="PF09830">
    <property type="entry name" value="ATP_transf"/>
    <property type="match status" value="1"/>
</dbReference>
<evidence type="ECO:0000256" key="1">
    <source>
        <dbReference type="PIRSR" id="PIRSR000846-1"/>
    </source>
</evidence>
<dbReference type="GO" id="GO:0003877">
    <property type="term" value="F:ATP:ADP adenylyltransferase activity"/>
    <property type="evidence" value="ECO:0007669"/>
    <property type="project" value="InterPro"/>
</dbReference>
<dbReference type="InterPro" id="IPR009163">
    <property type="entry name" value="Ap4A_phos1/2"/>
</dbReference>
<dbReference type="AlphaFoldDB" id="A0A4V6RX94"/>
<feature type="domain" description="ATP adenylyltransferase C-terminal" evidence="2">
    <location>
        <begin position="174"/>
        <end position="281"/>
    </location>
</feature>
<dbReference type="Gene3D" id="3.30.428.70">
    <property type="match status" value="1"/>
</dbReference>
<keyword evidence="5" id="KW-1185">Reference proteome</keyword>
<dbReference type="GO" id="GO:0005524">
    <property type="term" value="F:ATP binding"/>
    <property type="evidence" value="ECO:0007669"/>
    <property type="project" value="InterPro"/>
</dbReference>
<gene>
    <name evidence="4" type="ORF">E6C76_06400</name>
</gene>
<feature type="domain" description="Ap4A phosphorylase 1/2 N-terminal" evidence="3">
    <location>
        <begin position="4"/>
        <end position="159"/>
    </location>
</feature>
<organism evidence="4 5">
    <name type="scientific">Pseudothauera nasutitermitis</name>
    <dbReference type="NCBI Taxonomy" id="2565930"/>
    <lineage>
        <taxon>Bacteria</taxon>
        <taxon>Pseudomonadati</taxon>
        <taxon>Pseudomonadota</taxon>
        <taxon>Betaproteobacteria</taxon>
        <taxon>Rhodocyclales</taxon>
        <taxon>Zoogloeaceae</taxon>
        <taxon>Pseudothauera</taxon>
    </lineage>
</organism>
<dbReference type="Pfam" id="PF19327">
    <property type="entry name" value="Ap4A_phos_N"/>
    <property type="match status" value="1"/>
</dbReference>
<dbReference type="PANTHER" id="PTHR38420:SF1">
    <property type="entry name" value="PUTATIVE (AFU_ORTHOLOGUE AFUA_5G14690)-RELATED"/>
    <property type="match status" value="1"/>
</dbReference>
<dbReference type="GO" id="GO:0009117">
    <property type="term" value="P:nucleotide metabolic process"/>
    <property type="evidence" value="ECO:0007669"/>
    <property type="project" value="InterPro"/>
</dbReference>
<protein>
    <submittedName>
        <fullName evidence="4">Phosphorylase</fullName>
    </submittedName>
</protein>
<dbReference type="RefSeq" id="WP_136347409.1">
    <property type="nucleotide sequence ID" value="NZ_SSOC01000002.1"/>
</dbReference>
<evidence type="ECO:0000259" key="2">
    <source>
        <dbReference type="Pfam" id="PF09830"/>
    </source>
</evidence>
<evidence type="ECO:0000259" key="3">
    <source>
        <dbReference type="Pfam" id="PF19327"/>
    </source>
</evidence>
<evidence type="ECO:0000313" key="4">
    <source>
        <dbReference type="EMBL" id="THF66468.1"/>
    </source>
</evidence>
<feature type="active site" description="Nucleophile" evidence="1">
    <location>
        <position position="153"/>
    </location>
</feature>
<name>A0A4V6RX94_9RHOO</name>
<accession>A0A4V6RX94</accession>
<dbReference type="PIRSF" id="PIRSF000846">
    <property type="entry name" value="ATP_adenylyltr"/>
    <property type="match status" value="1"/>
</dbReference>
<sequence length="282" mass="30547">MPAPALTPDTLLPRIAATRLAALASGALQPIHTEHTEIDEHGTRFAVRWLSTVEAKHTERERAAGHRRVDFNPFLPPDPALTVGALGAAHLAVLNKYPVIDRHLLIITRAFEAQHTPLGTSDLGALACVLGPHGGLGFYNGGEVAGASQRHKHLQWIPHTPGEAQLGTLAGCGALPFRHAWIALDGVDWDAPEQAGEGLRQALRSACAQLGMPDAADPMPPYNLLLDRQRLLLVPRRREHWEDISVNALGFAGSLFVRRPAQIDAIRRIGPLQLLAEVGFPR</sequence>
<dbReference type="InterPro" id="IPR043171">
    <property type="entry name" value="Ap4A_phos1/2-like"/>
</dbReference>
<dbReference type="PANTHER" id="PTHR38420">
    <property type="entry name" value="AP-4-A PHOSPHORYLASE II"/>
    <property type="match status" value="1"/>
</dbReference>
<dbReference type="EMBL" id="SSOC01000002">
    <property type="protein sequence ID" value="THF66468.1"/>
    <property type="molecule type" value="Genomic_DNA"/>
</dbReference>
<dbReference type="InterPro" id="IPR036265">
    <property type="entry name" value="HIT-like_sf"/>
</dbReference>
<dbReference type="InterPro" id="IPR045759">
    <property type="entry name" value="Ap4A_phos1/2_N"/>
</dbReference>
<proteinExistence type="predicted"/>
<dbReference type="OrthoDB" id="421767at2"/>